<dbReference type="InterPro" id="IPR005119">
    <property type="entry name" value="LysR_subst-bd"/>
</dbReference>
<evidence type="ECO:0000313" key="6">
    <source>
        <dbReference type="EMBL" id="OAK60249.1"/>
    </source>
</evidence>
<sequence>MARLGSFALAGKALGVPASTVSRRVKNIEQQLGVRLMQRSTRRLVLTEAGRLLLQRCEAHFSAIGEVTREVLDGVGVVSGTLRIATPSDFFDWFPLGWIGEFRAMHPKVRLEIFAQDALADVIGDGIDIAFRAGKLESSRLVAILLTTTSFFLVASAGYLSLRGTPRDPEDLAAHDGLMLRSSPGQSQREWRVMGPAGEVRLEVQSRFSANAMGLLRDAAVEGLGIALLPEVLIRSELDAGHLQRVLPEYGQPSVSLSLLYPSRQQIRKAASAFVDFAVAKFGGKSARR</sequence>
<dbReference type="Proteomes" id="UP000077852">
    <property type="component" value="Unassembled WGS sequence"/>
</dbReference>
<gene>
    <name evidence="6" type="ORF">A3K87_24375</name>
</gene>
<dbReference type="Gene3D" id="3.40.190.290">
    <property type="match status" value="1"/>
</dbReference>
<evidence type="ECO:0000313" key="7">
    <source>
        <dbReference type="Proteomes" id="UP000077852"/>
    </source>
</evidence>
<dbReference type="GO" id="GO:0003700">
    <property type="term" value="F:DNA-binding transcription factor activity"/>
    <property type="evidence" value="ECO:0007669"/>
    <property type="project" value="InterPro"/>
</dbReference>
<evidence type="ECO:0000256" key="1">
    <source>
        <dbReference type="ARBA" id="ARBA00009437"/>
    </source>
</evidence>
<dbReference type="GO" id="GO:0006351">
    <property type="term" value="P:DNA-templated transcription"/>
    <property type="evidence" value="ECO:0007669"/>
    <property type="project" value="TreeGrafter"/>
</dbReference>
<dbReference type="PROSITE" id="PS50931">
    <property type="entry name" value="HTH_LYSR"/>
    <property type="match status" value="1"/>
</dbReference>
<dbReference type="GO" id="GO:0043565">
    <property type="term" value="F:sequence-specific DNA binding"/>
    <property type="evidence" value="ECO:0007669"/>
    <property type="project" value="TreeGrafter"/>
</dbReference>
<proteinExistence type="inferred from homology"/>
<organism evidence="6 7">
    <name type="scientific">Variovorax paradoxus</name>
    <dbReference type="NCBI Taxonomy" id="34073"/>
    <lineage>
        <taxon>Bacteria</taxon>
        <taxon>Pseudomonadati</taxon>
        <taxon>Pseudomonadota</taxon>
        <taxon>Betaproteobacteria</taxon>
        <taxon>Burkholderiales</taxon>
        <taxon>Comamonadaceae</taxon>
        <taxon>Variovorax</taxon>
    </lineage>
</organism>
<name>A0AA91DLW3_VARPD</name>
<accession>A0AA91DLW3</accession>
<keyword evidence="4" id="KW-0804">Transcription</keyword>
<dbReference type="SUPFAM" id="SSF46785">
    <property type="entry name" value="Winged helix' DNA-binding domain"/>
    <property type="match status" value="1"/>
</dbReference>
<dbReference type="AlphaFoldDB" id="A0AA91DLW3"/>
<dbReference type="Pfam" id="PF03466">
    <property type="entry name" value="LysR_substrate"/>
    <property type="match status" value="1"/>
</dbReference>
<comment type="similarity">
    <text evidence="1">Belongs to the LysR transcriptional regulatory family.</text>
</comment>
<reference evidence="6 7" key="1">
    <citation type="submission" date="2016-03" db="EMBL/GenBank/DDBJ databases">
        <title>Genome sequence of Variovorax paradoxus KB5.</title>
        <authorList>
            <person name="Jeong H."/>
            <person name="Hong C.E."/>
            <person name="Jo S.H."/>
            <person name="Park J.M."/>
        </authorList>
    </citation>
    <scope>NUCLEOTIDE SEQUENCE [LARGE SCALE GENOMIC DNA]</scope>
    <source>
        <strain evidence="6 7">KB5</strain>
    </source>
</reference>
<evidence type="ECO:0000256" key="4">
    <source>
        <dbReference type="ARBA" id="ARBA00023163"/>
    </source>
</evidence>
<feature type="domain" description="HTH lysR-type" evidence="5">
    <location>
        <begin position="1"/>
        <end position="47"/>
    </location>
</feature>
<dbReference type="EMBL" id="LVHG01000063">
    <property type="protein sequence ID" value="OAK60249.1"/>
    <property type="molecule type" value="Genomic_DNA"/>
</dbReference>
<evidence type="ECO:0000259" key="5">
    <source>
        <dbReference type="PROSITE" id="PS50931"/>
    </source>
</evidence>
<dbReference type="Pfam" id="PF00126">
    <property type="entry name" value="HTH_1"/>
    <property type="match status" value="1"/>
</dbReference>
<keyword evidence="2" id="KW-0805">Transcription regulation</keyword>
<dbReference type="InterPro" id="IPR036388">
    <property type="entry name" value="WH-like_DNA-bd_sf"/>
</dbReference>
<dbReference type="InterPro" id="IPR036390">
    <property type="entry name" value="WH_DNA-bd_sf"/>
</dbReference>
<keyword evidence="3" id="KW-0238">DNA-binding</keyword>
<dbReference type="InterPro" id="IPR058163">
    <property type="entry name" value="LysR-type_TF_proteobact-type"/>
</dbReference>
<evidence type="ECO:0000256" key="3">
    <source>
        <dbReference type="ARBA" id="ARBA00023125"/>
    </source>
</evidence>
<dbReference type="SUPFAM" id="SSF53850">
    <property type="entry name" value="Periplasmic binding protein-like II"/>
    <property type="match status" value="1"/>
</dbReference>
<dbReference type="Gene3D" id="1.10.10.10">
    <property type="entry name" value="Winged helix-like DNA-binding domain superfamily/Winged helix DNA-binding domain"/>
    <property type="match status" value="1"/>
</dbReference>
<dbReference type="InterPro" id="IPR000847">
    <property type="entry name" value="LysR_HTH_N"/>
</dbReference>
<dbReference type="CDD" id="cd08422">
    <property type="entry name" value="PBP2_CrgA_like"/>
    <property type="match status" value="1"/>
</dbReference>
<evidence type="ECO:0000256" key="2">
    <source>
        <dbReference type="ARBA" id="ARBA00023015"/>
    </source>
</evidence>
<dbReference type="PANTHER" id="PTHR30537:SF5">
    <property type="entry name" value="HTH-TYPE TRANSCRIPTIONAL ACTIVATOR TTDR-RELATED"/>
    <property type="match status" value="1"/>
</dbReference>
<comment type="caution">
    <text evidence="6">The sequence shown here is derived from an EMBL/GenBank/DDBJ whole genome shotgun (WGS) entry which is preliminary data.</text>
</comment>
<protein>
    <recommendedName>
        <fullName evidence="5">HTH lysR-type domain-containing protein</fullName>
    </recommendedName>
</protein>
<dbReference type="PANTHER" id="PTHR30537">
    <property type="entry name" value="HTH-TYPE TRANSCRIPTIONAL REGULATOR"/>
    <property type="match status" value="1"/>
</dbReference>